<dbReference type="SMART" id="SM00044">
    <property type="entry name" value="CYCc"/>
    <property type="match status" value="1"/>
</dbReference>
<dbReference type="OrthoDB" id="40333at2759"/>
<evidence type="ECO:0000256" key="4">
    <source>
        <dbReference type="ARBA" id="ARBA00022989"/>
    </source>
</evidence>
<evidence type="ECO:0000256" key="8">
    <source>
        <dbReference type="SAM" id="Phobius"/>
    </source>
</evidence>
<feature type="compositionally biased region" description="Basic and acidic residues" evidence="7">
    <location>
        <begin position="774"/>
        <end position="787"/>
    </location>
</feature>
<keyword evidence="6" id="KW-0456">Lyase</keyword>
<dbReference type="SUPFAM" id="SSF55073">
    <property type="entry name" value="Nucleotide cyclase"/>
    <property type="match status" value="1"/>
</dbReference>
<dbReference type="GO" id="GO:0007168">
    <property type="term" value="P:receptor guanylyl cyclase signaling pathway"/>
    <property type="evidence" value="ECO:0007669"/>
    <property type="project" value="TreeGrafter"/>
</dbReference>
<evidence type="ECO:0000313" key="10">
    <source>
        <dbReference type="EMBL" id="CAB9511155.1"/>
    </source>
</evidence>
<proteinExistence type="predicted"/>
<accession>A0A9N8DZH5</accession>
<evidence type="ECO:0000256" key="5">
    <source>
        <dbReference type="ARBA" id="ARBA00023136"/>
    </source>
</evidence>
<dbReference type="GO" id="GO:0004383">
    <property type="term" value="F:guanylate cyclase activity"/>
    <property type="evidence" value="ECO:0007669"/>
    <property type="project" value="TreeGrafter"/>
</dbReference>
<feature type="region of interest" description="Disordered" evidence="7">
    <location>
        <begin position="742"/>
        <end position="787"/>
    </location>
</feature>
<comment type="subcellular location">
    <subcellularLocation>
        <location evidence="1">Membrane</location>
    </subcellularLocation>
</comment>
<comment type="caution">
    <text evidence="10">The sequence shown here is derived from an EMBL/GenBank/DDBJ whole genome shotgun (WGS) entry which is preliminary data.</text>
</comment>
<dbReference type="GO" id="GO:0000166">
    <property type="term" value="F:nucleotide binding"/>
    <property type="evidence" value="ECO:0007669"/>
    <property type="project" value="UniProtKB-KW"/>
</dbReference>
<feature type="transmembrane region" description="Helical" evidence="8">
    <location>
        <begin position="440"/>
        <end position="462"/>
    </location>
</feature>
<evidence type="ECO:0000313" key="11">
    <source>
        <dbReference type="Proteomes" id="UP001153069"/>
    </source>
</evidence>
<evidence type="ECO:0000256" key="2">
    <source>
        <dbReference type="ARBA" id="ARBA00022692"/>
    </source>
</evidence>
<dbReference type="Pfam" id="PF00211">
    <property type="entry name" value="Guanylate_cyc"/>
    <property type="match status" value="1"/>
</dbReference>
<organism evidence="10 11">
    <name type="scientific">Seminavis robusta</name>
    <dbReference type="NCBI Taxonomy" id="568900"/>
    <lineage>
        <taxon>Eukaryota</taxon>
        <taxon>Sar</taxon>
        <taxon>Stramenopiles</taxon>
        <taxon>Ochrophyta</taxon>
        <taxon>Bacillariophyta</taxon>
        <taxon>Bacillariophyceae</taxon>
        <taxon>Bacillariophycidae</taxon>
        <taxon>Naviculales</taxon>
        <taxon>Naviculaceae</taxon>
        <taxon>Seminavis</taxon>
    </lineage>
</organism>
<gene>
    <name evidence="10" type="ORF">SEMRO_471_G149630.1</name>
</gene>
<dbReference type="EMBL" id="CAICTM010000470">
    <property type="protein sequence ID" value="CAB9511155.1"/>
    <property type="molecule type" value="Genomic_DNA"/>
</dbReference>
<keyword evidence="11" id="KW-1185">Reference proteome</keyword>
<evidence type="ECO:0000259" key="9">
    <source>
        <dbReference type="PROSITE" id="PS50125"/>
    </source>
</evidence>
<keyword evidence="2 8" id="KW-0812">Transmembrane</keyword>
<dbReference type="PROSITE" id="PS50125">
    <property type="entry name" value="GUANYLATE_CYCLASE_2"/>
    <property type="match status" value="1"/>
</dbReference>
<feature type="region of interest" description="Disordered" evidence="7">
    <location>
        <begin position="1"/>
        <end position="36"/>
    </location>
</feature>
<evidence type="ECO:0000256" key="1">
    <source>
        <dbReference type="ARBA" id="ARBA00004370"/>
    </source>
</evidence>
<feature type="transmembrane region" description="Helical" evidence="8">
    <location>
        <begin position="57"/>
        <end position="82"/>
    </location>
</feature>
<feature type="compositionally biased region" description="Polar residues" evidence="7">
    <location>
        <begin position="1"/>
        <end position="14"/>
    </location>
</feature>
<dbReference type="PANTHER" id="PTHR11920:SF335">
    <property type="entry name" value="GUANYLATE CYCLASE"/>
    <property type="match status" value="1"/>
</dbReference>
<keyword evidence="3" id="KW-0547">Nucleotide-binding</keyword>
<feature type="domain" description="Guanylate cyclase" evidence="9">
    <location>
        <begin position="551"/>
        <end position="685"/>
    </location>
</feature>
<evidence type="ECO:0000256" key="3">
    <source>
        <dbReference type="ARBA" id="ARBA00022741"/>
    </source>
</evidence>
<protein>
    <submittedName>
        <fullName evidence="10">Receptor-type guanylate cyclase gcy</fullName>
    </submittedName>
</protein>
<evidence type="ECO:0000256" key="7">
    <source>
        <dbReference type="SAM" id="MobiDB-lite"/>
    </source>
</evidence>
<dbReference type="InterPro" id="IPR029787">
    <property type="entry name" value="Nucleotide_cyclase"/>
</dbReference>
<dbReference type="GO" id="GO:0005886">
    <property type="term" value="C:plasma membrane"/>
    <property type="evidence" value="ECO:0007669"/>
    <property type="project" value="TreeGrafter"/>
</dbReference>
<name>A0A9N8DZH5_9STRA</name>
<reference evidence="10" key="1">
    <citation type="submission" date="2020-06" db="EMBL/GenBank/DDBJ databases">
        <authorList>
            <consortium name="Plant Systems Biology data submission"/>
        </authorList>
    </citation>
    <scope>NUCLEOTIDE SEQUENCE</scope>
    <source>
        <strain evidence="10">D6</strain>
    </source>
</reference>
<dbReference type="Gene3D" id="3.30.70.1230">
    <property type="entry name" value="Nucleotide cyclase"/>
    <property type="match status" value="1"/>
</dbReference>
<dbReference type="Proteomes" id="UP001153069">
    <property type="component" value="Unassembled WGS sequence"/>
</dbReference>
<feature type="compositionally biased region" description="Low complexity" evidence="7">
    <location>
        <begin position="760"/>
        <end position="770"/>
    </location>
</feature>
<keyword evidence="5 8" id="KW-0472">Membrane</keyword>
<keyword evidence="10" id="KW-0675">Receptor</keyword>
<dbReference type="CDD" id="cd07302">
    <property type="entry name" value="CHD"/>
    <property type="match status" value="1"/>
</dbReference>
<keyword evidence="4 8" id="KW-1133">Transmembrane helix</keyword>
<dbReference type="InterPro" id="IPR050401">
    <property type="entry name" value="Cyclic_nucleotide_synthase"/>
</dbReference>
<sequence>MTSTQPETLSLASSSREEGDKLDMDMSSQFGDELDNQGTKEKCEVKNLTKEETKQIWIWKILVLLLLVTTASLVSVGAYIFLDREEDHNYKTSYDQVVQTIQDAAEFHASNIFLSLRSFSDTITVSADALGETFPFVTIPTFEALAAHVRSTTGAEMINWHVRVEEDQLEEWSNYTLSNYKTNLAMSRATALTLQPEGSSVKPSDFVEGDIAPLPYIPNFKEGGIILAPTYGEGPYFPAWMVSPPIFHPSFMNSDPAPWALKKEIPAAIEARRLVLTDTVPVENLANRAIKLEDHEAYHASLVDYVNEEGGTAFMHPHSAVMVPVFERLHDTESRIVGTFAVVIPWDRYLVNLLPEGVDGITCVLRNSCGKAWTYDLHGNSAYYRGEGDLHDPAYTHTEAVLSFRDPTLPDDAQQVPGECEYSYHIYATKDFEDDFKSNLPWALTLVVASTFAIMIVAFIIYDLFNNKRNKKVVGHATKTNDIVSSLFPKDVKNRLLEEAEEKKRQHKKALDPLSSFMNTMDRQSLSASRESGASMNKQSDPIADLYPNCTVYFADIAGFTAWSSSRQPVDVFRLLEAIYSEFDRICKRRRVFKVETIGDCYVAITGIPEQRKDHAVSMAKFAWDTRDKMREVTNRLRDTLGEDTGTLDLRIGLHSGPVTAGVLRGEKSRFQLFGDTVNTAARMESNGVKGRIQLSTATSDCLRERGKGNWLTAREDLIEAKGKGKLQTFWLENVQKTSTDYTRSSIASGDDYSERDPSLHQSSLHQSSSFPTADKRESKYEAELDV</sequence>
<dbReference type="PANTHER" id="PTHR11920">
    <property type="entry name" value="GUANYLYL CYCLASE"/>
    <property type="match status" value="1"/>
</dbReference>
<dbReference type="GO" id="GO:0004016">
    <property type="term" value="F:adenylate cyclase activity"/>
    <property type="evidence" value="ECO:0007669"/>
    <property type="project" value="TreeGrafter"/>
</dbReference>
<dbReference type="GO" id="GO:0035556">
    <property type="term" value="P:intracellular signal transduction"/>
    <property type="evidence" value="ECO:0007669"/>
    <property type="project" value="InterPro"/>
</dbReference>
<dbReference type="GO" id="GO:0001653">
    <property type="term" value="F:peptide receptor activity"/>
    <property type="evidence" value="ECO:0007669"/>
    <property type="project" value="TreeGrafter"/>
</dbReference>
<evidence type="ECO:0000256" key="6">
    <source>
        <dbReference type="ARBA" id="ARBA00023239"/>
    </source>
</evidence>
<dbReference type="AlphaFoldDB" id="A0A9N8DZH5"/>
<dbReference type="InterPro" id="IPR001054">
    <property type="entry name" value="A/G_cyclase"/>
</dbReference>
<feature type="compositionally biased region" description="Basic and acidic residues" evidence="7">
    <location>
        <begin position="15"/>
        <end position="24"/>
    </location>
</feature>